<feature type="compositionally biased region" description="Polar residues" evidence="1">
    <location>
        <begin position="28"/>
        <end position="37"/>
    </location>
</feature>
<protein>
    <submittedName>
        <fullName evidence="2">CGI-like protein</fullName>
    </submittedName>
</protein>
<dbReference type="InParanoid" id="A0A1D6Q9H9"/>
<name>A0A1D6Q9H9_MAIZE</name>
<feature type="region of interest" description="Disordered" evidence="1">
    <location>
        <begin position="80"/>
        <end position="125"/>
    </location>
</feature>
<gene>
    <name evidence="2" type="ORF">ZEAMMB73_Zm00001d051715</name>
</gene>
<feature type="region of interest" description="Disordered" evidence="1">
    <location>
        <begin position="1"/>
        <end position="54"/>
    </location>
</feature>
<dbReference type="SMR" id="A0A1D6Q9H9"/>
<dbReference type="STRING" id="4577.A0A1D6Q9H9"/>
<dbReference type="InterPro" id="IPR013865">
    <property type="entry name" value="FAM32A"/>
</dbReference>
<feature type="compositionally biased region" description="Basic and acidic residues" evidence="1">
    <location>
        <begin position="96"/>
        <end position="125"/>
    </location>
</feature>
<dbReference type="eggNOG" id="KOG3410">
    <property type="taxonomic scope" value="Eukaryota"/>
</dbReference>
<dbReference type="OMA" id="DHARDMN"/>
<evidence type="ECO:0000256" key="1">
    <source>
        <dbReference type="SAM" id="MobiDB-lite"/>
    </source>
</evidence>
<evidence type="ECO:0000313" key="2">
    <source>
        <dbReference type="EMBL" id="AQK55026.1"/>
    </source>
</evidence>
<dbReference type="AlphaFoldDB" id="A0A1D6Q9H9"/>
<dbReference type="PANTHER" id="PTHR13282">
    <property type="entry name" value="PROTEIN FAM32A"/>
    <property type="match status" value="1"/>
</dbReference>
<accession>A0A1D6Q9H9</accession>
<organism evidence="2">
    <name type="scientific">Zea mays</name>
    <name type="common">Maize</name>
    <dbReference type="NCBI Taxonomy" id="4577"/>
    <lineage>
        <taxon>Eukaryota</taxon>
        <taxon>Viridiplantae</taxon>
        <taxon>Streptophyta</taxon>
        <taxon>Embryophyta</taxon>
        <taxon>Tracheophyta</taxon>
        <taxon>Spermatophyta</taxon>
        <taxon>Magnoliopsida</taxon>
        <taxon>Liliopsida</taxon>
        <taxon>Poales</taxon>
        <taxon>Poaceae</taxon>
        <taxon>PACMAD clade</taxon>
        <taxon>Panicoideae</taxon>
        <taxon>Andropogonodae</taxon>
        <taxon>Andropogoneae</taxon>
        <taxon>Tripsacinae</taxon>
        <taxon>Zea</taxon>
    </lineage>
</organism>
<proteinExistence type="predicted"/>
<dbReference type="PANTHER" id="PTHR13282:SF17">
    <property type="entry name" value="PROTEIN FAM32A"/>
    <property type="match status" value="1"/>
</dbReference>
<sequence length="174" mass="19803">MDSRGNRSPSQQQDDGATSLRHDDRALSSDSDTNTDTARNRRSGSDTDPDTDTLNDAIPFALMLEYQNVVGGRLKLKGKALDVKDGGVMKKKKKYQREESSQTESDKNGDERNPHSDYDHLTPAERRYMEQKQKIDMKKMVKVANKSYKDRMQDFNQYLANLSEHYDIPKVGPG</sequence>
<dbReference type="PaxDb" id="4577-GRMZM2G369705_P01"/>
<reference evidence="2" key="1">
    <citation type="submission" date="2015-12" db="EMBL/GenBank/DDBJ databases">
        <title>Update maize B73 reference genome by single molecule sequencing technologies.</title>
        <authorList>
            <consortium name="Maize Genome Sequencing Project"/>
            <person name="Ware D."/>
        </authorList>
    </citation>
    <scope>NUCLEOTIDE SEQUENCE</scope>
    <source>
        <tissue evidence="2">Seedling</tissue>
    </source>
</reference>
<dbReference type="Pfam" id="PF08555">
    <property type="entry name" value="FAM32A"/>
    <property type="match status" value="1"/>
</dbReference>
<dbReference type="EMBL" id="CM000780">
    <property type="protein sequence ID" value="AQK55026.1"/>
    <property type="molecule type" value="Genomic_DNA"/>
</dbReference>
<feature type="compositionally biased region" description="Polar residues" evidence="1">
    <location>
        <begin position="1"/>
        <end position="16"/>
    </location>
</feature>